<organism evidence="2 3">
    <name type="scientific">Stylosanthes scabra</name>
    <dbReference type="NCBI Taxonomy" id="79078"/>
    <lineage>
        <taxon>Eukaryota</taxon>
        <taxon>Viridiplantae</taxon>
        <taxon>Streptophyta</taxon>
        <taxon>Embryophyta</taxon>
        <taxon>Tracheophyta</taxon>
        <taxon>Spermatophyta</taxon>
        <taxon>Magnoliopsida</taxon>
        <taxon>eudicotyledons</taxon>
        <taxon>Gunneridae</taxon>
        <taxon>Pentapetalae</taxon>
        <taxon>rosids</taxon>
        <taxon>fabids</taxon>
        <taxon>Fabales</taxon>
        <taxon>Fabaceae</taxon>
        <taxon>Papilionoideae</taxon>
        <taxon>50 kb inversion clade</taxon>
        <taxon>dalbergioids sensu lato</taxon>
        <taxon>Dalbergieae</taxon>
        <taxon>Pterocarpus clade</taxon>
        <taxon>Stylosanthes</taxon>
    </lineage>
</organism>
<keyword evidence="3" id="KW-1185">Reference proteome</keyword>
<comment type="caution">
    <text evidence="2">The sequence shown here is derived from an EMBL/GenBank/DDBJ whole genome shotgun (WGS) entry which is preliminary data.</text>
</comment>
<evidence type="ECO:0000313" key="3">
    <source>
        <dbReference type="Proteomes" id="UP001341840"/>
    </source>
</evidence>
<proteinExistence type="predicted"/>
<protein>
    <submittedName>
        <fullName evidence="2">Uncharacterized protein</fullName>
    </submittedName>
</protein>
<reference evidence="2 3" key="1">
    <citation type="journal article" date="2023" name="Plants (Basel)">
        <title>Bridging the Gap: Combining Genomics and Transcriptomics Approaches to Understand Stylosanthes scabra, an Orphan Legume from the Brazilian Caatinga.</title>
        <authorList>
            <person name="Ferreira-Neto J.R.C."/>
            <person name="da Silva M.D."/>
            <person name="Binneck E."/>
            <person name="de Melo N.F."/>
            <person name="da Silva R.H."/>
            <person name="de Melo A.L.T.M."/>
            <person name="Pandolfi V."/>
            <person name="Bustamante F.O."/>
            <person name="Brasileiro-Vidal A.C."/>
            <person name="Benko-Iseppon A.M."/>
        </authorList>
    </citation>
    <scope>NUCLEOTIDE SEQUENCE [LARGE SCALE GENOMIC DNA]</scope>
    <source>
        <tissue evidence="2">Leaves</tissue>
    </source>
</reference>
<dbReference type="EMBL" id="JASCZI010181304">
    <property type="protein sequence ID" value="MED6181494.1"/>
    <property type="molecule type" value="Genomic_DNA"/>
</dbReference>
<feature type="compositionally biased region" description="Polar residues" evidence="1">
    <location>
        <begin position="286"/>
        <end position="295"/>
    </location>
</feature>
<sequence>MKQLITEEVLGYLDFNDFDTCVDCINDPQTYGTIRKSDPNCADLIRSDEVRIGYDPIRRFEGLDSGFESYIRPPPTLSLSLSDHSHPPFQQKKTRTHPQLLGSTTTDPTHSLPSHTTNTTHSLPSHTYRSSSSYRLCLLSSLAQTRSEIHRPFASLLKPRHLCSSSRRRSTLLLPDVLLPNVLLKQHRFYRSARRVTSDSGEPPLSSRRRSTLLLVPVLLPDVLLKQHCFYRSARRVTSDSGEPPLFFTSFRCRRRLSCPCHHRFPSGFLFTARLRFVDFEMVGSTSTPKVQSGSDMRRIPTHKQSVSYN</sequence>
<dbReference type="Proteomes" id="UP001341840">
    <property type="component" value="Unassembled WGS sequence"/>
</dbReference>
<gene>
    <name evidence="2" type="ORF">PIB30_019748</name>
</gene>
<feature type="region of interest" description="Disordered" evidence="1">
    <location>
        <begin position="78"/>
        <end position="128"/>
    </location>
</feature>
<accession>A0ABU6W894</accession>
<evidence type="ECO:0000313" key="2">
    <source>
        <dbReference type="EMBL" id="MED6181494.1"/>
    </source>
</evidence>
<evidence type="ECO:0000256" key="1">
    <source>
        <dbReference type="SAM" id="MobiDB-lite"/>
    </source>
</evidence>
<feature type="region of interest" description="Disordered" evidence="1">
    <location>
        <begin position="286"/>
        <end position="310"/>
    </location>
</feature>
<feature type="compositionally biased region" description="Polar residues" evidence="1">
    <location>
        <begin position="101"/>
        <end position="127"/>
    </location>
</feature>
<name>A0ABU6W894_9FABA</name>